<proteinExistence type="predicted"/>
<reference evidence="1" key="1">
    <citation type="journal article" date="2021" name="Sci. Adv.">
        <title>The American lobster genome reveals insights on longevity, neural, and immune adaptations.</title>
        <authorList>
            <person name="Polinski J.M."/>
            <person name="Zimin A.V."/>
            <person name="Clark K.F."/>
            <person name="Kohn A.B."/>
            <person name="Sadowski N."/>
            <person name="Timp W."/>
            <person name="Ptitsyn A."/>
            <person name="Khanna P."/>
            <person name="Romanova D.Y."/>
            <person name="Williams P."/>
            <person name="Greenwood S.J."/>
            <person name="Moroz L.L."/>
            <person name="Walt D.R."/>
            <person name="Bodnar A.G."/>
        </authorList>
    </citation>
    <scope>NUCLEOTIDE SEQUENCE</scope>
    <source>
        <strain evidence="1">GMGI-L3</strain>
    </source>
</reference>
<organism evidence="1 2">
    <name type="scientific">Homarus americanus</name>
    <name type="common">American lobster</name>
    <dbReference type="NCBI Taxonomy" id="6706"/>
    <lineage>
        <taxon>Eukaryota</taxon>
        <taxon>Metazoa</taxon>
        <taxon>Ecdysozoa</taxon>
        <taxon>Arthropoda</taxon>
        <taxon>Crustacea</taxon>
        <taxon>Multicrustacea</taxon>
        <taxon>Malacostraca</taxon>
        <taxon>Eumalacostraca</taxon>
        <taxon>Eucarida</taxon>
        <taxon>Decapoda</taxon>
        <taxon>Pleocyemata</taxon>
        <taxon>Astacidea</taxon>
        <taxon>Nephropoidea</taxon>
        <taxon>Nephropidae</taxon>
        <taxon>Homarus</taxon>
    </lineage>
</organism>
<dbReference type="EMBL" id="JAHLQT010002534">
    <property type="protein sequence ID" value="KAG7176984.1"/>
    <property type="molecule type" value="Genomic_DNA"/>
</dbReference>
<sequence length="329" mass="37922">MAGNYSLSSCGMFHGCLRGEFWHPLLPTSADFVDGGGWKMNRPPPPPVRNNMRPTDIPCFEGKNQTCWLPVAAPGPRLPLPNGPHTLYRSLEDYKPFTNISRTIHFSEYEDITKEGLKPTNIQPKHLTYLCTQQSNVYGLFFGIIDDDEVHDWYGNVRLQVDFKKFMKEVRPRVYFVDVVDFKTSNISRLLLTKRNYDHYFPRYDANILGGPWFRDPSGKDWHLTNARRFNSVAKSHHEHSVEFILELSKEEFQRLYSSCKKLPVDHSRAITNEAKIHTWVILLVILPVHTKILTPSDPLHLPDPSLCTHISPDPTPDPHLRSHTMITP</sequence>
<name>A0A8J5TJX7_HOMAM</name>
<comment type="caution">
    <text evidence="1">The sequence shown here is derived from an EMBL/GenBank/DDBJ whole genome shotgun (WGS) entry which is preliminary data.</text>
</comment>
<accession>A0A8J5TJX7</accession>
<dbReference type="Proteomes" id="UP000747542">
    <property type="component" value="Unassembled WGS sequence"/>
</dbReference>
<keyword evidence="2" id="KW-1185">Reference proteome</keyword>
<dbReference type="AlphaFoldDB" id="A0A8J5TJX7"/>
<evidence type="ECO:0000313" key="1">
    <source>
        <dbReference type="EMBL" id="KAG7176984.1"/>
    </source>
</evidence>
<protein>
    <submittedName>
        <fullName evidence="1">Uncharacterized protein</fullName>
    </submittedName>
</protein>
<evidence type="ECO:0000313" key="2">
    <source>
        <dbReference type="Proteomes" id="UP000747542"/>
    </source>
</evidence>
<gene>
    <name evidence="1" type="ORF">Hamer_G000198</name>
</gene>